<sequence>MRNTLRREFELLEMKKGETIDEYFARVTFVSNKLLSNGDNITELKIVKRILRTLTDQFTYVVVSIEESRDIESMTVDELQSSLDTHEQKFKKGGNIEEEQVLKVEQSSYGRGRGRFSSRGRGRGKGRQSFNKATMECYKCHNIGHFKYECPQWNKEANFAELDDNEGEILLMAYTDVV</sequence>
<dbReference type="InterPro" id="IPR001878">
    <property type="entry name" value="Znf_CCHC"/>
</dbReference>
<dbReference type="EMBL" id="BAABME010008284">
    <property type="protein sequence ID" value="GAA0172790.1"/>
    <property type="molecule type" value="Genomic_DNA"/>
</dbReference>
<name>A0AAV3RCD8_LITER</name>
<feature type="domain" description="CCHC-type" evidence="2">
    <location>
        <begin position="137"/>
        <end position="152"/>
    </location>
</feature>
<evidence type="ECO:0000256" key="1">
    <source>
        <dbReference type="PROSITE-ProRule" id="PRU00047"/>
    </source>
</evidence>
<dbReference type="GO" id="GO:0003676">
    <property type="term" value="F:nucleic acid binding"/>
    <property type="evidence" value="ECO:0007669"/>
    <property type="project" value="InterPro"/>
</dbReference>
<dbReference type="Gene3D" id="4.10.60.10">
    <property type="entry name" value="Zinc finger, CCHC-type"/>
    <property type="match status" value="1"/>
</dbReference>
<dbReference type="Proteomes" id="UP001454036">
    <property type="component" value="Unassembled WGS sequence"/>
</dbReference>
<dbReference type="GO" id="GO:0008270">
    <property type="term" value="F:zinc ion binding"/>
    <property type="evidence" value="ECO:0007669"/>
    <property type="project" value="UniProtKB-KW"/>
</dbReference>
<dbReference type="PANTHER" id="PTHR35317">
    <property type="entry name" value="OS04G0629600 PROTEIN"/>
    <property type="match status" value="1"/>
</dbReference>
<keyword evidence="1" id="KW-0862">Zinc</keyword>
<evidence type="ECO:0000259" key="2">
    <source>
        <dbReference type="PROSITE" id="PS50158"/>
    </source>
</evidence>
<organism evidence="3 4">
    <name type="scientific">Lithospermum erythrorhizon</name>
    <name type="common">Purple gromwell</name>
    <name type="synonym">Lithospermum officinale var. erythrorhizon</name>
    <dbReference type="NCBI Taxonomy" id="34254"/>
    <lineage>
        <taxon>Eukaryota</taxon>
        <taxon>Viridiplantae</taxon>
        <taxon>Streptophyta</taxon>
        <taxon>Embryophyta</taxon>
        <taxon>Tracheophyta</taxon>
        <taxon>Spermatophyta</taxon>
        <taxon>Magnoliopsida</taxon>
        <taxon>eudicotyledons</taxon>
        <taxon>Gunneridae</taxon>
        <taxon>Pentapetalae</taxon>
        <taxon>asterids</taxon>
        <taxon>lamiids</taxon>
        <taxon>Boraginales</taxon>
        <taxon>Boraginaceae</taxon>
        <taxon>Boraginoideae</taxon>
        <taxon>Lithospermeae</taxon>
        <taxon>Lithospermum</taxon>
    </lineage>
</organism>
<dbReference type="PANTHER" id="PTHR35317:SF23">
    <property type="entry name" value="OS04G0629600 PROTEIN"/>
    <property type="match status" value="1"/>
</dbReference>
<keyword evidence="1" id="KW-0479">Metal-binding</keyword>
<dbReference type="Pfam" id="PF14223">
    <property type="entry name" value="Retrotran_gag_2"/>
    <property type="match status" value="1"/>
</dbReference>
<reference evidence="3 4" key="1">
    <citation type="submission" date="2024-01" db="EMBL/GenBank/DDBJ databases">
        <title>The complete chloroplast genome sequence of Lithospermum erythrorhizon: insights into the phylogenetic relationship among Boraginaceae species and the maternal lineages of purple gromwells.</title>
        <authorList>
            <person name="Okada T."/>
            <person name="Watanabe K."/>
        </authorList>
    </citation>
    <scope>NUCLEOTIDE SEQUENCE [LARGE SCALE GENOMIC DNA]</scope>
</reference>
<proteinExistence type="predicted"/>
<keyword evidence="4" id="KW-1185">Reference proteome</keyword>
<keyword evidence="1" id="KW-0863">Zinc-finger</keyword>
<evidence type="ECO:0000313" key="3">
    <source>
        <dbReference type="EMBL" id="GAA0172790.1"/>
    </source>
</evidence>
<dbReference type="PROSITE" id="PS50158">
    <property type="entry name" value="ZF_CCHC"/>
    <property type="match status" value="1"/>
</dbReference>
<protein>
    <recommendedName>
        <fullName evidence="2">CCHC-type domain-containing protein</fullName>
    </recommendedName>
</protein>
<dbReference type="AlphaFoldDB" id="A0AAV3RCD8"/>
<evidence type="ECO:0000313" key="4">
    <source>
        <dbReference type="Proteomes" id="UP001454036"/>
    </source>
</evidence>
<comment type="caution">
    <text evidence="3">The sequence shown here is derived from an EMBL/GenBank/DDBJ whole genome shotgun (WGS) entry which is preliminary data.</text>
</comment>
<dbReference type="InterPro" id="IPR036875">
    <property type="entry name" value="Znf_CCHC_sf"/>
</dbReference>
<gene>
    <name evidence="3" type="ORF">LIER_26543</name>
</gene>
<dbReference type="SUPFAM" id="SSF57756">
    <property type="entry name" value="Retrovirus zinc finger-like domains"/>
    <property type="match status" value="1"/>
</dbReference>
<accession>A0AAV3RCD8</accession>